<dbReference type="InterPro" id="IPR011990">
    <property type="entry name" value="TPR-like_helical_dom_sf"/>
</dbReference>
<dbReference type="Pfam" id="PF07024">
    <property type="entry name" value="ImpE"/>
    <property type="match status" value="1"/>
</dbReference>
<dbReference type="PIRSF" id="PIRSF029288">
    <property type="entry name" value="SciE_ImpE"/>
    <property type="match status" value="1"/>
</dbReference>
<dbReference type="Proteomes" id="UP001057520">
    <property type="component" value="Chromosome"/>
</dbReference>
<dbReference type="SUPFAM" id="SSF144059">
    <property type="entry name" value="ImpE-like"/>
    <property type="match status" value="1"/>
</dbReference>
<gene>
    <name evidence="1" type="ORF">MZV50_15320</name>
</gene>
<accession>A0ABY4ZNM7</accession>
<organism evidence="1 2">
    <name type="scientific">Caulobacter segnis</name>
    <dbReference type="NCBI Taxonomy" id="88688"/>
    <lineage>
        <taxon>Bacteria</taxon>
        <taxon>Pseudomonadati</taxon>
        <taxon>Pseudomonadota</taxon>
        <taxon>Alphaproteobacteria</taxon>
        <taxon>Caulobacterales</taxon>
        <taxon>Caulobacteraceae</taxon>
        <taxon>Caulobacter</taxon>
    </lineage>
</organism>
<evidence type="ECO:0000313" key="1">
    <source>
        <dbReference type="EMBL" id="USQ93984.1"/>
    </source>
</evidence>
<keyword evidence="2" id="KW-1185">Reference proteome</keyword>
<dbReference type="Pfam" id="PF14559">
    <property type="entry name" value="TPR_19"/>
    <property type="match status" value="1"/>
</dbReference>
<dbReference type="EMBL" id="CP096040">
    <property type="protein sequence ID" value="USQ93984.1"/>
    <property type="molecule type" value="Genomic_DNA"/>
</dbReference>
<name>A0ABY4ZNM7_9CAUL</name>
<evidence type="ECO:0000313" key="2">
    <source>
        <dbReference type="Proteomes" id="UP001057520"/>
    </source>
</evidence>
<sequence length="266" mass="28887">MKSMTMNADDLLRAGDLDGARSALVERVKRAPDDQPARMFLFQLFCILGEWDKALAQLKALTQLSPEAQMLAVAYNTAIKAEREREEAFAGRAPPALLVGGQPWTSDLATALGAAIQGRHDEAQAARDRAFDAAPDTPGQFNDQSFDWIADSDPRFGPSFEAFVHGRWGLIPFEAISKITSEGPQDLRDLVWLPVEIEFKTGQSVGALLPARYPGTTGEADAQLLLSRASDWRDAPLGDQAVGQKLWSLGGGDEVGVLTLRRLVLA</sequence>
<protein>
    <submittedName>
        <fullName evidence="1">Virulence protein SciE type</fullName>
    </submittedName>
</protein>
<proteinExistence type="predicted"/>
<dbReference type="InterPro" id="IPR009211">
    <property type="entry name" value="TagJ"/>
</dbReference>
<dbReference type="Gene3D" id="1.25.40.10">
    <property type="entry name" value="Tetratricopeptide repeat domain"/>
    <property type="match status" value="1"/>
</dbReference>
<reference evidence="1 2" key="1">
    <citation type="submission" date="2022-04" db="EMBL/GenBank/DDBJ databases">
        <title>Genome sequence of soybean root-associated Caulobacter segnis RL271.</title>
        <authorList>
            <person name="Longley R."/>
            <person name="Bonito G."/>
            <person name="Trigodet F."/>
            <person name="Crosson S."/>
            <person name="Fiebig A."/>
        </authorList>
    </citation>
    <scope>NUCLEOTIDE SEQUENCE [LARGE SCALE GENOMIC DNA]</scope>
    <source>
        <strain evidence="1 2">RL271</strain>
    </source>
</reference>